<comment type="caution">
    <text evidence="4">The sequence shown here is derived from an EMBL/GenBank/DDBJ whole genome shotgun (WGS) entry which is preliminary data.</text>
</comment>
<keyword evidence="5" id="KW-1185">Reference proteome</keyword>
<reference evidence="4 5" key="1">
    <citation type="journal article" date="2014" name="Genome Biol. Evol.">
        <title>The genome of the myxosporean Thelohanellus kitauei shows adaptations to nutrient acquisition within its fish host.</title>
        <authorList>
            <person name="Yang Y."/>
            <person name="Xiong J."/>
            <person name="Zhou Z."/>
            <person name="Huo F."/>
            <person name="Miao W."/>
            <person name="Ran C."/>
            <person name="Liu Y."/>
            <person name="Zhang J."/>
            <person name="Feng J."/>
            <person name="Wang M."/>
            <person name="Wang M."/>
            <person name="Wang L."/>
            <person name="Yao B."/>
        </authorList>
    </citation>
    <scope>NUCLEOTIDE SEQUENCE [LARGE SCALE GENOMIC DNA]</scope>
    <source>
        <strain evidence="4">Wuqing</strain>
    </source>
</reference>
<protein>
    <submittedName>
        <fullName evidence="4">Tigger transposable element-derived protein 6</fullName>
    </submittedName>
</protein>
<sequence length="259" mass="28946">MTLKITVDDLGCQACDDSPQPQLQANQNTRSDRPSTLAQKRHKSINTQRRATRNVSSETQANRLCVEEEKKIVDAEKKEPNQSKFAREISKKWRVEVKRITGKGIFNKKGAMEAAIKYTVPPKRMKLMQAHDPKLDERVLMCLKQVRGQNMHVSGDLIKKSAMTLAELMQISDFMASNGWLEKFKKHHGIALKTVHGEAGVVDHNPFLGGNNRYKMVQINTGEWVTEKKRGTISTTTNIAGSLGVVSEGPRPLCQATPG</sequence>
<evidence type="ECO:0000256" key="1">
    <source>
        <dbReference type="ARBA" id="ARBA00023125"/>
    </source>
</evidence>
<feature type="region of interest" description="Disordered" evidence="2">
    <location>
        <begin position="17"/>
        <end position="60"/>
    </location>
</feature>
<dbReference type="InterPro" id="IPR009057">
    <property type="entry name" value="Homeodomain-like_sf"/>
</dbReference>
<dbReference type="GO" id="GO:0003677">
    <property type="term" value="F:DNA binding"/>
    <property type="evidence" value="ECO:0007669"/>
    <property type="project" value="UniProtKB-KW"/>
</dbReference>
<keyword evidence="1" id="KW-0238">DNA-binding</keyword>
<name>A0A0C2JLD2_THEKT</name>
<proteinExistence type="predicted"/>
<evidence type="ECO:0000313" key="4">
    <source>
        <dbReference type="EMBL" id="KII70203.1"/>
    </source>
</evidence>
<dbReference type="PROSITE" id="PS51253">
    <property type="entry name" value="HTH_CENPB"/>
    <property type="match status" value="1"/>
</dbReference>
<feature type="compositionally biased region" description="Polar residues" evidence="2">
    <location>
        <begin position="19"/>
        <end position="38"/>
    </location>
</feature>
<dbReference type="Gene3D" id="1.10.10.60">
    <property type="entry name" value="Homeodomain-like"/>
    <property type="match status" value="1"/>
</dbReference>
<dbReference type="Pfam" id="PF03221">
    <property type="entry name" value="HTH_Tnp_Tc5"/>
    <property type="match status" value="1"/>
</dbReference>
<evidence type="ECO:0000256" key="2">
    <source>
        <dbReference type="SAM" id="MobiDB-lite"/>
    </source>
</evidence>
<evidence type="ECO:0000259" key="3">
    <source>
        <dbReference type="PROSITE" id="PS51253"/>
    </source>
</evidence>
<dbReference type="AlphaFoldDB" id="A0A0C2JLD2"/>
<evidence type="ECO:0000313" key="5">
    <source>
        <dbReference type="Proteomes" id="UP000031668"/>
    </source>
</evidence>
<dbReference type="SMART" id="SM00674">
    <property type="entry name" value="CENPB"/>
    <property type="match status" value="1"/>
</dbReference>
<accession>A0A0C2JLD2</accession>
<dbReference type="InterPro" id="IPR006600">
    <property type="entry name" value="HTH_CenpB_DNA-bd_dom"/>
</dbReference>
<gene>
    <name evidence="4" type="ORF">RF11_00844</name>
</gene>
<dbReference type="Proteomes" id="UP000031668">
    <property type="component" value="Unassembled WGS sequence"/>
</dbReference>
<dbReference type="EMBL" id="JWZT01002157">
    <property type="protein sequence ID" value="KII70203.1"/>
    <property type="molecule type" value="Genomic_DNA"/>
</dbReference>
<dbReference type="SUPFAM" id="SSF46689">
    <property type="entry name" value="Homeodomain-like"/>
    <property type="match status" value="1"/>
</dbReference>
<organism evidence="4 5">
    <name type="scientific">Thelohanellus kitauei</name>
    <name type="common">Myxosporean</name>
    <dbReference type="NCBI Taxonomy" id="669202"/>
    <lineage>
        <taxon>Eukaryota</taxon>
        <taxon>Metazoa</taxon>
        <taxon>Cnidaria</taxon>
        <taxon>Myxozoa</taxon>
        <taxon>Myxosporea</taxon>
        <taxon>Bivalvulida</taxon>
        <taxon>Platysporina</taxon>
        <taxon>Myxobolidae</taxon>
        <taxon>Thelohanellus</taxon>
    </lineage>
</organism>
<feature type="compositionally biased region" description="Polar residues" evidence="2">
    <location>
        <begin position="45"/>
        <end position="60"/>
    </location>
</feature>
<dbReference type="OrthoDB" id="125347at2759"/>
<feature type="domain" description="HTH CENPB-type" evidence="3">
    <location>
        <begin position="123"/>
        <end position="194"/>
    </location>
</feature>